<comment type="caution">
    <text evidence="2">The sequence shown here is derived from an EMBL/GenBank/DDBJ whole genome shotgun (WGS) entry which is preliminary data.</text>
</comment>
<dbReference type="AlphaFoldDB" id="A0A1J5QHT6"/>
<feature type="transmembrane region" description="Helical" evidence="1">
    <location>
        <begin position="43"/>
        <end position="63"/>
    </location>
</feature>
<evidence type="ECO:0000256" key="1">
    <source>
        <dbReference type="SAM" id="Phobius"/>
    </source>
</evidence>
<dbReference type="Pfam" id="PF11755">
    <property type="entry name" value="DUF3311"/>
    <property type="match status" value="1"/>
</dbReference>
<keyword evidence="1" id="KW-0812">Transmembrane</keyword>
<protein>
    <recommendedName>
        <fullName evidence="3">DUF3311 domain-containing protein</fullName>
    </recommendedName>
</protein>
<evidence type="ECO:0008006" key="3">
    <source>
        <dbReference type="Google" id="ProtNLM"/>
    </source>
</evidence>
<accession>A0A1J5QHT6</accession>
<gene>
    <name evidence="2" type="ORF">GALL_351850</name>
</gene>
<evidence type="ECO:0000313" key="2">
    <source>
        <dbReference type="EMBL" id="OIQ83016.1"/>
    </source>
</evidence>
<proteinExistence type="predicted"/>
<dbReference type="EMBL" id="MLJW01000744">
    <property type="protein sequence ID" value="OIQ83016.1"/>
    <property type="molecule type" value="Genomic_DNA"/>
</dbReference>
<dbReference type="InterPro" id="IPR021741">
    <property type="entry name" value="DUF3311"/>
</dbReference>
<keyword evidence="1" id="KW-0472">Membrane</keyword>
<organism evidence="2">
    <name type="scientific">mine drainage metagenome</name>
    <dbReference type="NCBI Taxonomy" id="410659"/>
    <lineage>
        <taxon>unclassified sequences</taxon>
        <taxon>metagenomes</taxon>
        <taxon>ecological metagenomes</taxon>
    </lineage>
</organism>
<feature type="transmembrane region" description="Helical" evidence="1">
    <location>
        <begin position="12"/>
        <end position="31"/>
    </location>
</feature>
<reference evidence="2" key="1">
    <citation type="submission" date="2016-10" db="EMBL/GenBank/DDBJ databases">
        <title>Sequence of Gallionella enrichment culture.</title>
        <authorList>
            <person name="Poehlein A."/>
            <person name="Muehling M."/>
            <person name="Daniel R."/>
        </authorList>
    </citation>
    <scope>NUCLEOTIDE SEQUENCE</scope>
</reference>
<sequence length="73" mass="8064">MKASPTVRKLGALQIALLAIPCVAVLAVPWFNRTEPSIAGIPFFYWWQMLWVPLSGVFIGIVYRTVVGDSKGD</sequence>
<keyword evidence="1" id="KW-1133">Transmembrane helix</keyword>
<name>A0A1J5QHT6_9ZZZZ</name>